<dbReference type="RefSeq" id="WP_123691545.1">
    <property type="nucleotide sequence ID" value="NZ_AP019700.1"/>
</dbReference>
<dbReference type="PANTHER" id="PTHR30006">
    <property type="entry name" value="THIAMINE-BINDING PERIPLASMIC PROTEIN-RELATED"/>
    <property type="match status" value="1"/>
</dbReference>
<evidence type="ECO:0000256" key="2">
    <source>
        <dbReference type="SAM" id="MobiDB-lite"/>
    </source>
</evidence>
<gene>
    <name evidence="4" type="ORF">EDC65_3339</name>
</gene>
<dbReference type="GO" id="GO:0030976">
    <property type="term" value="F:thiamine pyrophosphate binding"/>
    <property type="evidence" value="ECO:0007669"/>
    <property type="project" value="TreeGrafter"/>
</dbReference>
<dbReference type="GO" id="GO:0030975">
    <property type="term" value="F:thiamine binding"/>
    <property type="evidence" value="ECO:0007669"/>
    <property type="project" value="TreeGrafter"/>
</dbReference>
<accession>A0A3N1KVL8</accession>
<feature type="chain" id="PRO_5018137957" evidence="3">
    <location>
        <begin position="21"/>
        <end position="340"/>
    </location>
</feature>
<proteinExistence type="predicted"/>
<evidence type="ECO:0000256" key="1">
    <source>
        <dbReference type="ARBA" id="ARBA00022729"/>
    </source>
</evidence>
<dbReference type="Gene3D" id="3.40.190.10">
    <property type="entry name" value="Periplasmic binding protein-like II"/>
    <property type="match status" value="2"/>
</dbReference>
<evidence type="ECO:0000256" key="3">
    <source>
        <dbReference type="SAM" id="SignalP"/>
    </source>
</evidence>
<organism evidence="4 5">
    <name type="scientific">Stella humosa</name>
    <dbReference type="NCBI Taxonomy" id="94"/>
    <lineage>
        <taxon>Bacteria</taxon>
        <taxon>Pseudomonadati</taxon>
        <taxon>Pseudomonadota</taxon>
        <taxon>Alphaproteobacteria</taxon>
        <taxon>Rhodospirillales</taxon>
        <taxon>Stellaceae</taxon>
        <taxon>Stella</taxon>
    </lineage>
</organism>
<evidence type="ECO:0000313" key="5">
    <source>
        <dbReference type="Proteomes" id="UP000278222"/>
    </source>
</evidence>
<protein>
    <submittedName>
        <fullName evidence="4">Iron(III) transport system substrate-binding protein</fullName>
    </submittedName>
</protein>
<comment type="caution">
    <text evidence="4">The sequence shown here is derived from an EMBL/GenBank/DDBJ whole genome shotgun (WGS) entry which is preliminary data.</text>
</comment>
<reference evidence="4 5" key="1">
    <citation type="submission" date="2018-11" db="EMBL/GenBank/DDBJ databases">
        <title>Genomic Encyclopedia of Type Strains, Phase IV (KMG-IV): sequencing the most valuable type-strain genomes for metagenomic binning, comparative biology and taxonomic classification.</title>
        <authorList>
            <person name="Goeker M."/>
        </authorList>
    </citation>
    <scope>NUCLEOTIDE SEQUENCE [LARGE SCALE GENOMIC DNA]</scope>
    <source>
        <strain evidence="4 5">DSM 5900</strain>
    </source>
</reference>
<dbReference type="EMBL" id="RJKX01000015">
    <property type="protein sequence ID" value="ROP83994.1"/>
    <property type="molecule type" value="Genomic_DNA"/>
</dbReference>
<dbReference type="GO" id="GO:0015888">
    <property type="term" value="P:thiamine transport"/>
    <property type="evidence" value="ECO:0007669"/>
    <property type="project" value="TreeGrafter"/>
</dbReference>
<sequence length="340" mass="36416">MNRLLAHGLGLALLLAAVPAAGRGQLNLYCSGPVEWCQEMATGFQAATAVTVAMTQKSTGEVLAQMRAEAANPRGDVWWTGQADAHLVAAEQGLTEPWRPAALDDLEPWARDLWTASGGRAVGMAGLVVGIGYNTELLDKKKLPPPACWDDLLKPAYRGEIQMSNPHSSGTAYTILTILIQLKGEDPAFAFLKGMHANVNSYPRSGIAPTRAVARGETGISLGFVQGFAAERRAGFPVETAAPCEGTTLAVDAMSIVKGARNRTEARRFFDWALTPEAQALTAKAGHLHLPANSKAPPPPGSPDLSKARLVPQDLARFGQSAERNRLLNRWDEEIGRLPR</sequence>
<dbReference type="AlphaFoldDB" id="A0A3N1KVL8"/>
<dbReference type="Proteomes" id="UP000278222">
    <property type="component" value="Unassembled WGS sequence"/>
</dbReference>
<dbReference type="PIRSF" id="PIRSF002825">
    <property type="entry name" value="CfbpA"/>
    <property type="match status" value="1"/>
</dbReference>
<dbReference type="GO" id="GO:0030288">
    <property type="term" value="C:outer membrane-bounded periplasmic space"/>
    <property type="evidence" value="ECO:0007669"/>
    <property type="project" value="TreeGrafter"/>
</dbReference>
<keyword evidence="1 3" id="KW-0732">Signal</keyword>
<name>A0A3N1KVL8_9PROT</name>
<dbReference type="PANTHER" id="PTHR30006:SF2">
    <property type="entry name" value="ABC TRANSPORTER SUBSTRATE-BINDING PROTEIN"/>
    <property type="match status" value="1"/>
</dbReference>
<dbReference type="SUPFAM" id="SSF53850">
    <property type="entry name" value="Periplasmic binding protein-like II"/>
    <property type="match status" value="1"/>
</dbReference>
<feature type="signal peptide" evidence="3">
    <location>
        <begin position="1"/>
        <end position="20"/>
    </location>
</feature>
<dbReference type="Pfam" id="PF13343">
    <property type="entry name" value="SBP_bac_6"/>
    <property type="match status" value="1"/>
</dbReference>
<keyword evidence="5" id="KW-1185">Reference proteome</keyword>
<dbReference type="InterPro" id="IPR026045">
    <property type="entry name" value="Ferric-bd"/>
</dbReference>
<evidence type="ECO:0000313" key="4">
    <source>
        <dbReference type="EMBL" id="ROP83994.1"/>
    </source>
</evidence>
<dbReference type="OrthoDB" id="9766989at2"/>
<feature type="region of interest" description="Disordered" evidence="2">
    <location>
        <begin position="289"/>
        <end position="310"/>
    </location>
</feature>
<dbReference type="CDD" id="cd13544">
    <property type="entry name" value="PBP2_Fbp_like_1"/>
    <property type="match status" value="1"/>
</dbReference>